<organism evidence="1 2">
    <name type="scientific">Elysia crispata</name>
    <name type="common">lettuce slug</name>
    <dbReference type="NCBI Taxonomy" id="231223"/>
    <lineage>
        <taxon>Eukaryota</taxon>
        <taxon>Metazoa</taxon>
        <taxon>Spiralia</taxon>
        <taxon>Lophotrochozoa</taxon>
        <taxon>Mollusca</taxon>
        <taxon>Gastropoda</taxon>
        <taxon>Heterobranchia</taxon>
        <taxon>Euthyneura</taxon>
        <taxon>Panpulmonata</taxon>
        <taxon>Sacoglossa</taxon>
        <taxon>Placobranchoidea</taxon>
        <taxon>Plakobranchidae</taxon>
        <taxon>Elysia</taxon>
    </lineage>
</organism>
<sequence>MGENTINDRSTTARSLRFEVLCAMFDSQNPCAWRVDSESRPPDTCEPSLLDWCLSLFAQYLCILIGKLYLSNYTGPIATTQGRILTLNQCSVSCQDDFVTKHL</sequence>
<dbReference type="AlphaFoldDB" id="A0AAE0Y290"/>
<protein>
    <submittedName>
        <fullName evidence="1">Uncharacterized protein</fullName>
    </submittedName>
</protein>
<evidence type="ECO:0000313" key="2">
    <source>
        <dbReference type="Proteomes" id="UP001283361"/>
    </source>
</evidence>
<evidence type="ECO:0000313" key="1">
    <source>
        <dbReference type="EMBL" id="KAK3730180.1"/>
    </source>
</evidence>
<name>A0AAE0Y290_9GAST</name>
<comment type="caution">
    <text evidence="1">The sequence shown here is derived from an EMBL/GenBank/DDBJ whole genome shotgun (WGS) entry which is preliminary data.</text>
</comment>
<keyword evidence="2" id="KW-1185">Reference proteome</keyword>
<dbReference type="Proteomes" id="UP001283361">
    <property type="component" value="Unassembled WGS sequence"/>
</dbReference>
<accession>A0AAE0Y290</accession>
<gene>
    <name evidence="1" type="ORF">RRG08_034926</name>
</gene>
<dbReference type="EMBL" id="JAWDGP010007087">
    <property type="protein sequence ID" value="KAK3730180.1"/>
    <property type="molecule type" value="Genomic_DNA"/>
</dbReference>
<reference evidence="1" key="1">
    <citation type="journal article" date="2023" name="G3 (Bethesda)">
        <title>A reference genome for the long-term kleptoplast-retaining sea slug Elysia crispata morphotype clarki.</title>
        <authorList>
            <person name="Eastman K.E."/>
            <person name="Pendleton A.L."/>
            <person name="Shaikh M.A."/>
            <person name="Suttiyut T."/>
            <person name="Ogas R."/>
            <person name="Tomko P."/>
            <person name="Gavelis G."/>
            <person name="Widhalm J.R."/>
            <person name="Wisecaver J.H."/>
        </authorList>
    </citation>
    <scope>NUCLEOTIDE SEQUENCE</scope>
    <source>
        <strain evidence="1">ECLA1</strain>
    </source>
</reference>
<proteinExistence type="predicted"/>